<dbReference type="EMBL" id="JWYV01000046">
    <property type="protein sequence ID" value="KKC97830.1"/>
    <property type="molecule type" value="Genomic_DNA"/>
</dbReference>
<dbReference type="OrthoDB" id="5905813at2"/>
<evidence type="ECO:0000313" key="1">
    <source>
        <dbReference type="EMBL" id="KKC97830.1"/>
    </source>
</evidence>
<dbReference type="RefSeq" id="WP_046222636.1">
    <property type="nucleotide sequence ID" value="NZ_JWYV01000046.1"/>
</dbReference>
<organism evidence="1 2">
    <name type="scientific">Photobacterium halotolerans</name>
    <dbReference type="NCBI Taxonomy" id="265726"/>
    <lineage>
        <taxon>Bacteria</taxon>
        <taxon>Pseudomonadati</taxon>
        <taxon>Pseudomonadota</taxon>
        <taxon>Gammaproteobacteria</taxon>
        <taxon>Vibrionales</taxon>
        <taxon>Vibrionaceae</taxon>
        <taxon>Photobacterium</taxon>
    </lineage>
</organism>
<dbReference type="SUPFAM" id="SSF69304">
    <property type="entry name" value="Tricorn protease N-terminal domain"/>
    <property type="match status" value="1"/>
</dbReference>
<gene>
    <name evidence="1" type="ORF">KY46_21780</name>
</gene>
<accession>A0A0F5V6L3</accession>
<comment type="caution">
    <text evidence="1">The sequence shown here is derived from an EMBL/GenBank/DDBJ whole genome shotgun (WGS) entry which is preliminary data.</text>
</comment>
<keyword evidence="2" id="KW-1185">Reference proteome</keyword>
<reference evidence="1 2" key="1">
    <citation type="submission" date="2014-12" db="EMBL/GenBank/DDBJ databases">
        <title>Mercury Reductase activity and rhizosphere competence traits in the genome of root associated Photobacterium halotolerans MELD1.</title>
        <authorList>
            <person name="Mathew D.C."/>
            <person name="Huang C.-C."/>
        </authorList>
    </citation>
    <scope>NUCLEOTIDE SEQUENCE [LARGE SCALE GENOMIC DNA]</scope>
    <source>
        <strain evidence="1 2">MELD1</strain>
    </source>
</reference>
<dbReference type="Proteomes" id="UP000033633">
    <property type="component" value="Unassembled WGS sequence"/>
</dbReference>
<name>A0A0F5V6L3_9GAMM</name>
<proteinExistence type="predicted"/>
<protein>
    <submittedName>
        <fullName evidence="1">Uncharacterized protein</fullName>
    </submittedName>
</protein>
<dbReference type="AlphaFoldDB" id="A0A0F5V6L3"/>
<evidence type="ECO:0000313" key="2">
    <source>
        <dbReference type="Proteomes" id="UP000033633"/>
    </source>
</evidence>
<dbReference type="PATRIC" id="fig|265726.11.peg.3695"/>
<sequence length="389" mass="45172">MNKTAKITLGVTGLGILSLTGLYAYKLMKDPYDDEYMEKLKLIVEFREIHKIKNRFNSWSIYVDIPDEIQKENWDRPQIMPQVQFYENRKMYTMNINGTDVRLLFTGEEIGGLPEIGGLSFPARSPDGRYVVTTIQPKTFNYSCVIYDLKERQKKVMVDGRCINYDWDKNSKGVYFVGGKSWNEPFYFNVQSGLLKPLKPHTDDLGGLSYNQDLYGGLRTPDGNKFIRLVKEEVLENNQNLKKEILFELPSMSYIGNQDYFPQDCFKGIRVSINKKFFTCSDGTKNYYSFNDPKKVVSNNSEDLIIIADKWFNLDEGILSRLKVPGDNSPLESIEYLYLDKKTKSRINKYSIYITDEIIDTDFSNFFPPMPSDEIYKKALNILVNKDKK</sequence>